<reference evidence="1" key="1">
    <citation type="journal article" date="2016" name="Genome Announc.">
        <title>Draft Genome Sequences of Two Novel Amoeba-Resistant Intranuclear Bacteria, 'Candidatus Berkiella cookevillensis' and 'Candidatus Berkiella aquae'.</title>
        <authorList>
            <person name="Mehari Y.T."/>
            <person name="Arivett B.A."/>
            <person name="Farone A.L."/>
            <person name="Gunderson J.H."/>
            <person name="Farone M.B."/>
        </authorList>
    </citation>
    <scope>NUCLEOTIDE SEQUENCE</scope>
    <source>
        <strain evidence="1">CC99</strain>
    </source>
</reference>
<accession>A0AAE3HNS2</accession>
<reference evidence="1" key="2">
    <citation type="submission" date="2021-06" db="EMBL/GenBank/DDBJ databases">
        <title>Genomic Description and Analysis of Intracellular Bacteria, Candidatus Berkiella cookevillensis and Candidatus Berkiella aquae.</title>
        <authorList>
            <person name="Kidane D.T."/>
            <person name="Mehari Y.T."/>
            <person name="Rice F.C."/>
            <person name="Arivett B.A."/>
            <person name="Farone A.L."/>
            <person name="Berk S.G."/>
            <person name="Farone M.B."/>
        </authorList>
    </citation>
    <scope>NUCLEOTIDE SEQUENCE</scope>
    <source>
        <strain evidence="1">CC99</strain>
    </source>
</reference>
<keyword evidence="2" id="KW-1185">Reference proteome</keyword>
<sequence>MKNIVRASFGLIMLDVGKFSRDIDLCVDCFVKRYPRKADKMQKVKALITNPTGEG</sequence>
<evidence type="ECO:0000313" key="2">
    <source>
        <dbReference type="Proteomes" id="UP000051494"/>
    </source>
</evidence>
<dbReference type="Proteomes" id="UP000051494">
    <property type="component" value="Unassembled WGS sequence"/>
</dbReference>
<proteinExistence type="predicted"/>
<evidence type="ECO:0000313" key="1">
    <source>
        <dbReference type="EMBL" id="MCS5707936.1"/>
    </source>
</evidence>
<dbReference type="RefSeq" id="WP_158003208.1">
    <property type="nucleotide sequence ID" value="NZ_LKHV02000001.1"/>
</dbReference>
<dbReference type="AlphaFoldDB" id="A0AAE3HNS2"/>
<organism evidence="1 2">
    <name type="scientific">Candidatus Berkiella cookevillensis</name>
    <dbReference type="NCBI Taxonomy" id="437022"/>
    <lineage>
        <taxon>Bacteria</taxon>
        <taxon>Pseudomonadati</taxon>
        <taxon>Pseudomonadota</taxon>
        <taxon>Gammaproteobacteria</taxon>
        <taxon>Candidatus Berkiellales</taxon>
        <taxon>Candidatus Berkiellaceae</taxon>
        <taxon>Candidatus Berkiella</taxon>
    </lineage>
</organism>
<comment type="caution">
    <text evidence="1">The sequence shown here is derived from an EMBL/GenBank/DDBJ whole genome shotgun (WGS) entry which is preliminary data.</text>
</comment>
<name>A0AAE3HNS2_9GAMM</name>
<protein>
    <submittedName>
        <fullName evidence="1">Uncharacterized protein</fullName>
    </submittedName>
</protein>
<dbReference type="EMBL" id="LKHV02000001">
    <property type="protein sequence ID" value="MCS5707936.1"/>
    <property type="molecule type" value="Genomic_DNA"/>
</dbReference>
<gene>
    <name evidence="1" type="ORF">CC99x_003355</name>
</gene>